<proteinExistence type="predicted"/>
<feature type="transmembrane region" description="Helical" evidence="2">
    <location>
        <begin position="32"/>
        <end position="57"/>
    </location>
</feature>
<comment type="caution">
    <text evidence="3">The sequence shown here is derived from an EMBL/GenBank/DDBJ whole genome shotgun (WGS) entry which is preliminary data.</text>
</comment>
<dbReference type="Proteomes" id="UP000289738">
    <property type="component" value="Chromosome A05"/>
</dbReference>
<feature type="compositionally biased region" description="Basic residues" evidence="1">
    <location>
        <begin position="325"/>
        <end position="338"/>
    </location>
</feature>
<dbReference type="PANTHER" id="PTHR35986">
    <property type="entry name" value="EXPRESSED PROTEIN"/>
    <property type="match status" value="1"/>
</dbReference>
<keyword evidence="2" id="KW-0812">Transmembrane</keyword>
<evidence type="ECO:0000256" key="2">
    <source>
        <dbReference type="SAM" id="Phobius"/>
    </source>
</evidence>
<feature type="compositionally biased region" description="Polar residues" evidence="1">
    <location>
        <begin position="84"/>
        <end position="95"/>
    </location>
</feature>
<organism evidence="3 4">
    <name type="scientific">Arachis hypogaea</name>
    <name type="common">Peanut</name>
    <dbReference type="NCBI Taxonomy" id="3818"/>
    <lineage>
        <taxon>Eukaryota</taxon>
        <taxon>Viridiplantae</taxon>
        <taxon>Streptophyta</taxon>
        <taxon>Embryophyta</taxon>
        <taxon>Tracheophyta</taxon>
        <taxon>Spermatophyta</taxon>
        <taxon>Magnoliopsida</taxon>
        <taxon>eudicotyledons</taxon>
        <taxon>Gunneridae</taxon>
        <taxon>Pentapetalae</taxon>
        <taxon>rosids</taxon>
        <taxon>fabids</taxon>
        <taxon>Fabales</taxon>
        <taxon>Fabaceae</taxon>
        <taxon>Papilionoideae</taxon>
        <taxon>50 kb inversion clade</taxon>
        <taxon>dalbergioids sensu lato</taxon>
        <taxon>Dalbergieae</taxon>
        <taxon>Pterocarpus clade</taxon>
        <taxon>Arachis</taxon>
    </lineage>
</organism>
<feature type="region of interest" description="Disordered" evidence="1">
    <location>
        <begin position="80"/>
        <end position="100"/>
    </location>
</feature>
<dbReference type="AlphaFoldDB" id="A0A445D7J4"/>
<name>A0A445D7J4_ARAHY</name>
<evidence type="ECO:0000313" key="4">
    <source>
        <dbReference type="Proteomes" id="UP000289738"/>
    </source>
</evidence>
<reference evidence="3 4" key="1">
    <citation type="submission" date="2019-01" db="EMBL/GenBank/DDBJ databases">
        <title>Sequencing of cultivated peanut Arachis hypogaea provides insights into genome evolution and oil improvement.</title>
        <authorList>
            <person name="Chen X."/>
        </authorList>
    </citation>
    <scope>NUCLEOTIDE SEQUENCE [LARGE SCALE GENOMIC DNA]</scope>
    <source>
        <strain evidence="4">cv. Fuhuasheng</strain>
        <tissue evidence="3">Leaves</tissue>
    </source>
</reference>
<accession>A0A445D7J4</accession>
<keyword evidence="2" id="KW-1133">Transmembrane helix</keyword>
<dbReference type="PANTHER" id="PTHR35986:SF1">
    <property type="entry name" value="OS10G0430800 PROTEIN"/>
    <property type="match status" value="1"/>
</dbReference>
<feature type="region of interest" description="Disordered" evidence="1">
    <location>
        <begin position="236"/>
        <end position="272"/>
    </location>
</feature>
<evidence type="ECO:0000313" key="3">
    <source>
        <dbReference type="EMBL" id="RYR59128.1"/>
    </source>
</evidence>
<keyword evidence="2" id="KW-0472">Membrane</keyword>
<keyword evidence="4" id="KW-1185">Reference proteome</keyword>
<dbReference type="EMBL" id="SDMP01000005">
    <property type="protein sequence ID" value="RYR59128.1"/>
    <property type="molecule type" value="Genomic_DNA"/>
</dbReference>
<gene>
    <name evidence="3" type="ORF">Ahy_A05g024967</name>
</gene>
<evidence type="ECO:0000256" key="1">
    <source>
        <dbReference type="SAM" id="MobiDB-lite"/>
    </source>
</evidence>
<protein>
    <submittedName>
        <fullName evidence="3">Uncharacterized protein</fullName>
    </submittedName>
</protein>
<feature type="compositionally biased region" description="Basic and acidic residues" evidence="1">
    <location>
        <begin position="239"/>
        <end position="250"/>
    </location>
</feature>
<feature type="region of interest" description="Disordered" evidence="1">
    <location>
        <begin position="299"/>
        <end position="347"/>
    </location>
</feature>
<sequence length="347" mass="39448">MTYVDDICSETSKRQEIHETGTRLVDLVILRFLQIILLFLCSLPHQLILFYSAALLLRRCSAAILSHLPRVINQSVANAGPLSRSRTGSSPQKGRSQGEKLTAEEANFLVSYRYKALNEFATAFAGGAATWAATWKLWKPFRVYLSAGAGAFSGMWMFWRSWYSSIDQILSMDGSILQKELANILLTKYPTDTYPLLKPIMSKHFYVERIFDDSTPNTAKLRWRYRNFYSDNAVHGHRAHDNDSNAKTEGDSPNGSHNDSRGDSKTVNGSKSPNLEARRIFILQAKAVLDTMTELDPLDSLFDDGSPQEEIHHPNSPDKPSGTHNRSHRRSRRRRRMRNHEDLSKMD</sequence>
<dbReference type="STRING" id="3818.A0A445D7J4"/>